<evidence type="ECO:0000313" key="3">
    <source>
        <dbReference type="Proteomes" id="UP000078397"/>
    </source>
</evidence>
<evidence type="ECO:0000256" key="1">
    <source>
        <dbReference type="SAM" id="Phobius"/>
    </source>
</evidence>
<proteinExistence type="predicted"/>
<dbReference type="EMBL" id="LSBJ02000005">
    <property type="protein sequence ID" value="OAQ64754.1"/>
    <property type="molecule type" value="Genomic_DNA"/>
</dbReference>
<sequence length="261" mass="28711">MASGTFFSPQKTLLLAPVVSSTCSLLFAWDQHIFLNLLTHPELSDRTNAILPTYWRVFFPRGLAQVVSFLGITTWTSIGAVVYHKALLQKRGALPWYVASATMAVAHLVFVPFVAPAIKYIMEDEGGRSRERKVAEPGNRNVDMQTLRDYIMKFHILTITAAICASTSANTVGFEEWLQPGCPGRAFLTANAASGYCVNLGDYPGKSIRVTEKVACAKSQSGWVEISSKECASFQVDGQFLVDGQCQDVDFEPLALRTSCR</sequence>
<dbReference type="Proteomes" id="UP000078397">
    <property type="component" value="Unassembled WGS sequence"/>
</dbReference>
<dbReference type="RefSeq" id="XP_018142068.1">
    <property type="nucleotide sequence ID" value="XM_018285095.1"/>
</dbReference>
<feature type="transmembrane region" description="Helical" evidence="1">
    <location>
        <begin position="94"/>
        <end position="115"/>
    </location>
</feature>
<protein>
    <submittedName>
        <fullName evidence="2">Uncharacterized protein</fullName>
    </submittedName>
</protein>
<dbReference type="OrthoDB" id="1523883at2759"/>
<dbReference type="STRING" id="1380566.A0A179FGU5"/>
<dbReference type="KEGG" id="pchm:VFPPC_05985"/>
<gene>
    <name evidence="2" type="ORF">VFPPC_05985</name>
</gene>
<keyword evidence="1" id="KW-1133">Transmembrane helix</keyword>
<accession>A0A179FGU5</accession>
<keyword evidence="1" id="KW-0812">Transmembrane</keyword>
<feature type="transmembrane region" description="Helical" evidence="1">
    <location>
        <begin position="12"/>
        <end position="29"/>
    </location>
</feature>
<keyword evidence="1" id="KW-0472">Membrane</keyword>
<reference evidence="2 3" key="1">
    <citation type="journal article" date="2016" name="PLoS Pathog.">
        <title>Biosynthesis of antibiotic leucinostatins in bio-control fungus Purpureocillium lilacinum and their inhibition on phytophthora revealed by genome mining.</title>
        <authorList>
            <person name="Wang G."/>
            <person name="Liu Z."/>
            <person name="Lin R."/>
            <person name="Li E."/>
            <person name="Mao Z."/>
            <person name="Ling J."/>
            <person name="Yang Y."/>
            <person name="Yin W.B."/>
            <person name="Xie B."/>
        </authorList>
    </citation>
    <scope>NUCLEOTIDE SEQUENCE [LARGE SCALE GENOMIC DNA]</scope>
    <source>
        <strain evidence="2">170</strain>
    </source>
</reference>
<organism evidence="2 3">
    <name type="scientific">Pochonia chlamydosporia 170</name>
    <dbReference type="NCBI Taxonomy" id="1380566"/>
    <lineage>
        <taxon>Eukaryota</taxon>
        <taxon>Fungi</taxon>
        <taxon>Dikarya</taxon>
        <taxon>Ascomycota</taxon>
        <taxon>Pezizomycotina</taxon>
        <taxon>Sordariomycetes</taxon>
        <taxon>Hypocreomycetidae</taxon>
        <taxon>Hypocreales</taxon>
        <taxon>Clavicipitaceae</taxon>
        <taxon>Pochonia</taxon>
    </lineage>
</organism>
<dbReference type="GeneID" id="28849089"/>
<evidence type="ECO:0000313" key="2">
    <source>
        <dbReference type="EMBL" id="OAQ64754.1"/>
    </source>
</evidence>
<feature type="transmembrane region" description="Helical" evidence="1">
    <location>
        <begin position="62"/>
        <end position="82"/>
    </location>
</feature>
<name>A0A179FGU5_METCM</name>
<dbReference type="AlphaFoldDB" id="A0A179FGU5"/>
<comment type="caution">
    <text evidence="2">The sequence shown here is derived from an EMBL/GenBank/DDBJ whole genome shotgun (WGS) entry which is preliminary data.</text>
</comment>
<keyword evidence="3" id="KW-1185">Reference proteome</keyword>